<dbReference type="GO" id="GO:0005385">
    <property type="term" value="F:zinc ion transmembrane transporter activity"/>
    <property type="evidence" value="ECO:0007669"/>
    <property type="project" value="InterPro"/>
</dbReference>
<keyword evidence="11" id="KW-1185">Reference proteome</keyword>
<evidence type="ECO:0000256" key="7">
    <source>
        <dbReference type="ARBA" id="ARBA00023136"/>
    </source>
</evidence>
<feature type="transmembrane region" description="Helical" evidence="8">
    <location>
        <begin position="231"/>
        <end position="252"/>
    </location>
</feature>
<feature type="transmembrane region" description="Helical" evidence="8">
    <location>
        <begin position="201"/>
        <end position="225"/>
    </location>
</feature>
<dbReference type="FunCoup" id="A0A316YPI0">
    <property type="interactions" value="223"/>
</dbReference>
<dbReference type="GO" id="GO:0005886">
    <property type="term" value="C:plasma membrane"/>
    <property type="evidence" value="ECO:0007669"/>
    <property type="project" value="TreeGrafter"/>
</dbReference>
<evidence type="ECO:0000256" key="2">
    <source>
        <dbReference type="ARBA" id="ARBA00006939"/>
    </source>
</evidence>
<evidence type="ECO:0000256" key="6">
    <source>
        <dbReference type="ARBA" id="ARBA00023065"/>
    </source>
</evidence>
<feature type="transmembrane region" description="Helical" evidence="8">
    <location>
        <begin position="27"/>
        <end position="46"/>
    </location>
</feature>
<evidence type="ECO:0000313" key="11">
    <source>
        <dbReference type="Proteomes" id="UP000245768"/>
    </source>
</evidence>
<feature type="transmembrane region" description="Helical" evidence="8">
    <location>
        <begin position="58"/>
        <end position="80"/>
    </location>
</feature>
<dbReference type="GeneID" id="37042803"/>
<feature type="compositionally biased region" description="Basic and acidic residues" evidence="9">
    <location>
        <begin position="166"/>
        <end position="178"/>
    </location>
</feature>
<keyword evidence="7 8" id="KW-0472">Membrane</keyword>
<feature type="transmembrane region" description="Helical" evidence="8">
    <location>
        <begin position="100"/>
        <end position="122"/>
    </location>
</feature>
<dbReference type="OrthoDB" id="448280at2759"/>
<feature type="region of interest" description="Disordered" evidence="9">
    <location>
        <begin position="140"/>
        <end position="178"/>
    </location>
</feature>
<reference evidence="10 11" key="1">
    <citation type="journal article" date="2018" name="Mol. Biol. Evol.">
        <title>Broad Genomic Sampling Reveals a Smut Pathogenic Ancestry of the Fungal Clade Ustilaginomycotina.</title>
        <authorList>
            <person name="Kijpornyongpan T."/>
            <person name="Mondo S.J."/>
            <person name="Barry K."/>
            <person name="Sandor L."/>
            <person name="Lee J."/>
            <person name="Lipzen A."/>
            <person name="Pangilinan J."/>
            <person name="LaButti K."/>
            <person name="Hainaut M."/>
            <person name="Henrissat B."/>
            <person name="Grigoriev I.V."/>
            <person name="Spatafora J.W."/>
            <person name="Aime M.C."/>
        </authorList>
    </citation>
    <scope>NUCLEOTIDE SEQUENCE [LARGE SCALE GENOMIC DNA]</scope>
    <source>
        <strain evidence="10 11">MCA 4198</strain>
    </source>
</reference>
<dbReference type="EMBL" id="KZ819635">
    <property type="protein sequence ID" value="PWN91141.1"/>
    <property type="molecule type" value="Genomic_DNA"/>
</dbReference>
<dbReference type="STRING" id="215250.A0A316YPI0"/>
<feature type="transmembrane region" description="Helical" evidence="8">
    <location>
        <begin position="264"/>
        <end position="284"/>
    </location>
</feature>
<comment type="similarity">
    <text evidence="2 8">Belongs to the ZIP transporter (TC 2.A.5) family.</text>
</comment>
<name>A0A316YPI0_9BASI</name>
<evidence type="ECO:0000256" key="1">
    <source>
        <dbReference type="ARBA" id="ARBA00004141"/>
    </source>
</evidence>
<sequence>MADADAPQCSGAIDAWDPEFGSVGLRVGALFIIMASSAFMTLFPVVTRRTRMAIPPWAFDFCKFFGSGVIIATAFIHLLAPAASDEELGSPCLSESFQNYDFAFAFAMISSFATFVVELVAFRVGANLAKSLAYDPHMGGHHHAAEHGNPPRGSMARTNDETASDDAPKDAAAKDKDSTDLEAVAQLDKDQQGLSAAASQILGVGVLEFGVIFHSVIIGITLGTTQDEFKILFIVIIFHQMFEGLGLGSRLALLPLAPGSKIPFIGAIAYALVTPIGMAIGLGVRNTYNGDSATAAYVTGIFDAFSAGILLYTGFVELLAHEFIFNEKMRTAPLAKVLLNVVEMLAGAGIMALLGRWA</sequence>
<feature type="transmembrane region" description="Helical" evidence="8">
    <location>
        <begin position="304"/>
        <end position="325"/>
    </location>
</feature>
<protein>
    <submittedName>
        <fullName evidence="10">Zinc/iron permease</fullName>
    </submittedName>
</protein>
<keyword evidence="6 8" id="KW-0406">Ion transport</keyword>
<evidence type="ECO:0000256" key="3">
    <source>
        <dbReference type="ARBA" id="ARBA00022448"/>
    </source>
</evidence>
<dbReference type="InterPro" id="IPR003689">
    <property type="entry name" value="ZIP"/>
</dbReference>
<dbReference type="RefSeq" id="XP_025378339.1">
    <property type="nucleotide sequence ID" value="XM_025520887.1"/>
</dbReference>
<keyword evidence="4 8" id="KW-0812">Transmembrane</keyword>
<evidence type="ECO:0000256" key="5">
    <source>
        <dbReference type="ARBA" id="ARBA00022989"/>
    </source>
</evidence>
<dbReference type="NCBIfam" id="TIGR00820">
    <property type="entry name" value="zip"/>
    <property type="match status" value="1"/>
</dbReference>
<keyword evidence="5 8" id="KW-1133">Transmembrane helix</keyword>
<evidence type="ECO:0000256" key="8">
    <source>
        <dbReference type="RuleBase" id="RU362088"/>
    </source>
</evidence>
<proteinExistence type="inferred from homology"/>
<comment type="subcellular location">
    <subcellularLocation>
        <location evidence="1 8">Membrane</location>
        <topology evidence="1 8">Multi-pass membrane protein</topology>
    </subcellularLocation>
</comment>
<dbReference type="InParanoid" id="A0A316YPI0"/>
<dbReference type="InterPro" id="IPR004698">
    <property type="entry name" value="Zn/Fe_permease_fun/pln"/>
</dbReference>
<dbReference type="PANTHER" id="PTHR11040:SF32">
    <property type="entry name" value="ZINC-REGULATED TRANSPORTER 1"/>
    <property type="match status" value="1"/>
</dbReference>
<dbReference type="Pfam" id="PF02535">
    <property type="entry name" value="Zip"/>
    <property type="match status" value="1"/>
</dbReference>
<evidence type="ECO:0000313" key="10">
    <source>
        <dbReference type="EMBL" id="PWN91141.1"/>
    </source>
</evidence>
<dbReference type="Proteomes" id="UP000245768">
    <property type="component" value="Unassembled WGS sequence"/>
</dbReference>
<organism evidence="10 11">
    <name type="scientific">Acaromyces ingoldii</name>
    <dbReference type="NCBI Taxonomy" id="215250"/>
    <lineage>
        <taxon>Eukaryota</taxon>
        <taxon>Fungi</taxon>
        <taxon>Dikarya</taxon>
        <taxon>Basidiomycota</taxon>
        <taxon>Ustilaginomycotina</taxon>
        <taxon>Exobasidiomycetes</taxon>
        <taxon>Exobasidiales</taxon>
        <taxon>Cryptobasidiaceae</taxon>
        <taxon>Acaromyces</taxon>
    </lineage>
</organism>
<gene>
    <name evidence="10" type="ORF">FA10DRAFT_265020</name>
</gene>
<evidence type="ECO:0000256" key="4">
    <source>
        <dbReference type="ARBA" id="ARBA00022692"/>
    </source>
</evidence>
<keyword evidence="3 8" id="KW-0813">Transport</keyword>
<accession>A0A316YPI0</accession>
<dbReference type="PANTHER" id="PTHR11040">
    <property type="entry name" value="ZINC/IRON TRANSPORTER"/>
    <property type="match status" value="1"/>
</dbReference>
<dbReference type="AlphaFoldDB" id="A0A316YPI0"/>
<evidence type="ECO:0000256" key="9">
    <source>
        <dbReference type="SAM" id="MobiDB-lite"/>
    </source>
</evidence>
<feature type="transmembrane region" description="Helical" evidence="8">
    <location>
        <begin position="337"/>
        <end position="357"/>
    </location>
</feature>